<dbReference type="SUPFAM" id="SSF55387">
    <property type="entry name" value="Frataxin/Nqo15-like"/>
    <property type="match status" value="1"/>
</dbReference>
<keyword evidence="6" id="KW-1185">Reference proteome</keyword>
<evidence type="ECO:0000313" key="5">
    <source>
        <dbReference type="EMBL" id="GAA5162289.1"/>
    </source>
</evidence>
<comment type="function">
    <text evidence="4">Involved in iron-sulfur (Fe-S) cluster assembly. May act as a regulator of Fe-S biogenesis.</text>
</comment>
<comment type="caution">
    <text evidence="5">The sequence shown here is derived from an EMBL/GenBank/DDBJ whole genome shotgun (WGS) entry which is preliminary data.</text>
</comment>
<dbReference type="Proteomes" id="UP001500547">
    <property type="component" value="Unassembled WGS sequence"/>
</dbReference>
<evidence type="ECO:0000256" key="2">
    <source>
        <dbReference type="ARBA" id="ARBA00022723"/>
    </source>
</evidence>
<evidence type="ECO:0000256" key="1">
    <source>
        <dbReference type="ARBA" id="ARBA00008183"/>
    </source>
</evidence>
<dbReference type="PROSITE" id="PS50810">
    <property type="entry name" value="FRATAXIN_2"/>
    <property type="match status" value="1"/>
</dbReference>
<name>A0ABP9QI05_9RHOO</name>
<accession>A0ABP9QI05</accession>
<dbReference type="HAMAP" id="MF_00142">
    <property type="entry name" value="CyaY"/>
    <property type="match status" value="1"/>
</dbReference>
<dbReference type="SMART" id="SM01219">
    <property type="entry name" value="Frataxin_Cyay"/>
    <property type="match status" value="1"/>
</dbReference>
<dbReference type="InterPro" id="IPR002908">
    <property type="entry name" value="Frataxin/CyaY"/>
</dbReference>
<dbReference type="NCBIfam" id="TIGR03421">
    <property type="entry name" value="FeS_CyaY"/>
    <property type="match status" value="1"/>
</dbReference>
<dbReference type="PANTHER" id="PTHR16821:SF2">
    <property type="entry name" value="FRATAXIN, MITOCHONDRIAL"/>
    <property type="match status" value="1"/>
</dbReference>
<dbReference type="EMBL" id="BAABLD010000007">
    <property type="protein sequence ID" value="GAA5162289.1"/>
    <property type="molecule type" value="Genomic_DNA"/>
</dbReference>
<reference evidence="6" key="1">
    <citation type="journal article" date="2019" name="Int. J. Syst. Evol. Microbiol.">
        <title>The Global Catalogue of Microorganisms (GCM) 10K type strain sequencing project: providing services to taxonomists for standard genome sequencing and annotation.</title>
        <authorList>
            <consortium name="The Broad Institute Genomics Platform"/>
            <consortium name="The Broad Institute Genome Sequencing Center for Infectious Disease"/>
            <person name="Wu L."/>
            <person name="Ma J."/>
        </authorList>
    </citation>
    <scope>NUCLEOTIDE SEQUENCE [LARGE SCALE GENOMIC DNA]</scope>
    <source>
        <strain evidence="6">JCM 18715</strain>
    </source>
</reference>
<comment type="similarity">
    <text evidence="1 4">Belongs to the frataxin family.</text>
</comment>
<dbReference type="PANTHER" id="PTHR16821">
    <property type="entry name" value="FRATAXIN"/>
    <property type="match status" value="1"/>
</dbReference>
<dbReference type="InterPro" id="IPR020895">
    <property type="entry name" value="Frataxin_CS"/>
</dbReference>
<keyword evidence="3 4" id="KW-0408">Iron</keyword>
<sequence>MDEKTFLDLADAQMAKLEQVIEQAADDADLDLDIEARPGGILELSFPNGSKMVINRHAAAREIWVAAKSGGFHYRPEGGQWLNTRDGEELHAALSRLLSEQAGQPLAI</sequence>
<evidence type="ECO:0000313" key="6">
    <source>
        <dbReference type="Proteomes" id="UP001500547"/>
    </source>
</evidence>
<evidence type="ECO:0000256" key="4">
    <source>
        <dbReference type="HAMAP-Rule" id="MF_00142"/>
    </source>
</evidence>
<organism evidence="5 6">
    <name type="scientific">Viridibacterium curvum</name>
    <dbReference type="NCBI Taxonomy" id="1101404"/>
    <lineage>
        <taxon>Bacteria</taxon>
        <taxon>Pseudomonadati</taxon>
        <taxon>Pseudomonadota</taxon>
        <taxon>Betaproteobacteria</taxon>
        <taxon>Rhodocyclales</taxon>
        <taxon>Rhodocyclaceae</taxon>
        <taxon>Viridibacterium</taxon>
    </lineage>
</organism>
<keyword evidence="2 4" id="KW-0479">Metal-binding</keyword>
<protein>
    <recommendedName>
        <fullName evidence="4">Iron-sulfur cluster assembly protein CyaY</fullName>
    </recommendedName>
</protein>
<proteinExistence type="inferred from homology"/>
<gene>
    <name evidence="4 5" type="primary">cyaY</name>
    <name evidence="5" type="ORF">GCM10025770_12750</name>
</gene>
<dbReference type="RefSeq" id="WP_345532043.1">
    <property type="nucleotide sequence ID" value="NZ_BAABLD010000007.1"/>
</dbReference>
<evidence type="ECO:0000256" key="3">
    <source>
        <dbReference type="ARBA" id="ARBA00023004"/>
    </source>
</evidence>
<dbReference type="PROSITE" id="PS01344">
    <property type="entry name" value="FRATAXIN_1"/>
    <property type="match status" value="1"/>
</dbReference>
<dbReference type="InterPro" id="IPR047584">
    <property type="entry name" value="CyaY"/>
</dbReference>
<dbReference type="InterPro" id="IPR036524">
    <property type="entry name" value="Frataxin/CyaY_sf"/>
</dbReference>
<dbReference type="Gene3D" id="3.30.920.10">
    <property type="entry name" value="Frataxin/CyaY"/>
    <property type="match status" value="1"/>
</dbReference>
<dbReference type="Pfam" id="PF01491">
    <property type="entry name" value="Frataxin_Cyay"/>
    <property type="match status" value="1"/>
</dbReference>